<sequence length="144" mass="17049">MVFEEKHKSLLLMTIVTLSLTASRLSIIQHALTQLQILASRFLSPPPHRKLHTKQIHAEIDTKREKKYCFQTKPNVFTPFRNCFIHLKKKKPAQVVINSRDKKSKKMRDRETNYAFPDLMFFTDMLLAHSEILKIFHSDDFFFT</sequence>
<evidence type="ECO:0000313" key="1">
    <source>
        <dbReference type="EMBL" id="CRK96141.1"/>
    </source>
</evidence>
<name>A0A1J1I788_9DIPT</name>
<dbReference type="Proteomes" id="UP000183832">
    <property type="component" value="Unassembled WGS sequence"/>
</dbReference>
<dbReference type="EMBL" id="CVRI01000043">
    <property type="protein sequence ID" value="CRK96141.1"/>
    <property type="molecule type" value="Genomic_DNA"/>
</dbReference>
<organism evidence="1 2">
    <name type="scientific">Clunio marinus</name>
    <dbReference type="NCBI Taxonomy" id="568069"/>
    <lineage>
        <taxon>Eukaryota</taxon>
        <taxon>Metazoa</taxon>
        <taxon>Ecdysozoa</taxon>
        <taxon>Arthropoda</taxon>
        <taxon>Hexapoda</taxon>
        <taxon>Insecta</taxon>
        <taxon>Pterygota</taxon>
        <taxon>Neoptera</taxon>
        <taxon>Endopterygota</taxon>
        <taxon>Diptera</taxon>
        <taxon>Nematocera</taxon>
        <taxon>Chironomoidea</taxon>
        <taxon>Chironomidae</taxon>
        <taxon>Clunio</taxon>
    </lineage>
</organism>
<proteinExistence type="predicted"/>
<evidence type="ECO:0000313" key="2">
    <source>
        <dbReference type="Proteomes" id="UP000183832"/>
    </source>
</evidence>
<dbReference type="AlphaFoldDB" id="A0A1J1I788"/>
<protein>
    <submittedName>
        <fullName evidence="1">CLUMA_CG009571, isoform A</fullName>
    </submittedName>
</protein>
<accession>A0A1J1I788</accession>
<keyword evidence="2" id="KW-1185">Reference proteome</keyword>
<gene>
    <name evidence="1" type="ORF">CLUMA_CG009571</name>
</gene>
<reference evidence="1 2" key="1">
    <citation type="submission" date="2015-04" db="EMBL/GenBank/DDBJ databases">
        <authorList>
            <person name="Syromyatnikov M.Y."/>
            <person name="Popov V.N."/>
        </authorList>
    </citation>
    <scope>NUCLEOTIDE SEQUENCE [LARGE SCALE GENOMIC DNA]</scope>
</reference>